<keyword evidence="3 6" id="KW-0067">ATP-binding</keyword>
<dbReference type="SMART" id="SM00382">
    <property type="entry name" value="AAA"/>
    <property type="match status" value="1"/>
</dbReference>
<dbReference type="Proteomes" id="UP000823960">
    <property type="component" value="Unassembled WGS sequence"/>
</dbReference>
<keyword evidence="1" id="KW-0813">Transport</keyword>
<dbReference type="InterPro" id="IPR003439">
    <property type="entry name" value="ABC_transporter-like_ATP-bd"/>
</dbReference>
<keyword evidence="2" id="KW-0547">Nucleotide-binding</keyword>
<reference evidence="6" key="2">
    <citation type="journal article" date="2021" name="PeerJ">
        <title>Extensive microbial diversity within the chicken gut microbiome revealed by metagenomics and culture.</title>
        <authorList>
            <person name="Gilroy R."/>
            <person name="Ravi A."/>
            <person name="Getino M."/>
            <person name="Pursley I."/>
            <person name="Horton D.L."/>
            <person name="Alikhan N.F."/>
            <person name="Baker D."/>
            <person name="Gharbi K."/>
            <person name="Hall N."/>
            <person name="Watson M."/>
            <person name="Adriaenssens E.M."/>
            <person name="Foster-Nyarko E."/>
            <person name="Jarju S."/>
            <person name="Secka A."/>
            <person name="Antonio M."/>
            <person name="Oren A."/>
            <person name="Chaudhuri R.R."/>
            <person name="La Ragione R."/>
            <person name="Hildebrand F."/>
            <person name="Pallen M.J."/>
        </authorList>
    </citation>
    <scope>NUCLEOTIDE SEQUENCE</scope>
    <source>
        <strain evidence="6">1370</strain>
    </source>
</reference>
<reference evidence="6" key="1">
    <citation type="submission" date="2020-10" db="EMBL/GenBank/DDBJ databases">
        <authorList>
            <person name="Gilroy R."/>
        </authorList>
    </citation>
    <scope>NUCLEOTIDE SEQUENCE</scope>
    <source>
        <strain evidence="6">1370</strain>
    </source>
</reference>
<evidence type="ECO:0000313" key="6">
    <source>
        <dbReference type="EMBL" id="HIV10663.1"/>
    </source>
</evidence>
<sequence>MIRMSGLSVGYGRSMVIKDLELTVPDGSRLGIIGPNGCGKTTLLHAVCGILPYSGSIKIDGGEIKALKRRELSKRVALLSQSVNIPYSYTVYDTIKMGRFVYGGKDGEGIIDDLISRLGLGGILHRPITALSGGQLQRVLLARAFAQEPKLLLLDEPTNHLDIISQMELCDMLDDWLGQDSSRSVIGVIHELGLLPRFFKDAVLLDGGRIVLSNSSADIIKSSELNRTFGSGDRNIAEFLRDSFKLIM</sequence>
<evidence type="ECO:0000256" key="3">
    <source>
        <dbReference type="ARBA" id="ARBA00022840"/>
    </source>
</evidence>
<accession>A0A9D1T4R7</accession>
<dbReference type="EMBL" id="DVOL01000041">
    <property type="protein sequence ID" value="HIV10663.1"/>
    <property type="molecule type" value="Genomic_DNA"/>
</dbReference>
<organism evidence="6 7">
    <name type="scientific">Candidatus Faeciplasma avium</name>
    <dbReference type="NCBI Taxonomy" id="2840798"/>
    <lineage>
        <taxon>Bacteria</taxon>
        <taxon>Bacillati</taxon>
        <taxon>Bacillota</taxon>
        <taxon>Clostridia</taxon>
        <taxon>Eubacteriales</taxon>
        <taxon>Oscillospiraceae</taxon>
        <taxon>Oscillospiraceae incertae sedis</taxon>
        <taxon>Candidatus Faeciplasma</taxon>
    </lineage>
</organism>
<evidence type="ECO:0000256" key="1">
    <source>
        <dbReference type="ARBA" id="ARBA00022448"/>
    </source>
</evidence>
<dbReference type="AlphaFoldDB" id="A0A9D1T4R7"/>
<evidence type="ECO:0000313" key="7">
    <source>
        <dbReference type="Proteomes" id="UP000823960"/>
    </source>
</evidence>
<evidence type="ECO:0000259" key="5">
    <source>
        <dbReference type="PROSITE" id="PS50893"/>
    </source>
</evidence>
<dbReference type="PROSITE" id="PS00211">
    <property type="entry name" value="ABC_TRANSPORTER_1"/>
    <property type="match status" value="1"/>
</dbReference>
<dbReference type="InterPro" id="IPR017871">
    <property type="entry name" value="ABC_transporter-like_CS"/>
</dbReference>
<proteinExistence type="predicted"/>
<dbReference type="CDD" id="cd03214">
    <property type="entry name" value="ABC_Iron-Siderophores_B12_Hemin"/>
    <property type="match status" value="1"/>
</dbReference>
<comment type="caution">
    <text evidence="6">The sequence shown here is derived from an EMBL/GenBank/DDBJ whole genome shotgun (WGS) entry which is preliminary data.</text>
</comment>
<evidence type="ECO:0000256" key="4">
    <source>
        <dbReference type="ARBA" id="ARBA00022967"/>
    </source>
</evidence>
<dbReference type="InterPro" id="IPR027417">
    <property type="entry name" value="P-loop_NTPase"/>
</dbReference>
<dbReference type="PANTHER" id="PTHR42794">
    <property type="entry name" value="HEMIN IMPORT ATP-BINDING PROTEIN HMUV"/>
    <property type="match status" value="1"/>
</dbReference>
<protein>
    <submittedName>
        <fullName evidence="6">ABC transporter ATP-binding protein</fullName>
    </submittedName>
</protein>
<dbReference type="Pfam" id="PF00005">
    <property type="entry name" value="ABC_tran"/>
    <property type="match status" value="1"/>
</dbReference>
<gene>
    <name evidence="6" type="ORF">IAD28_03075</name>
</gene>
<feature type="domain" description="ABC transporter" evidence="5">
    <location>
        <begin position="2"/>
        <end position="232"/>
    </location>
</feature>
<dbReference type="InterPro" id="IPR003593">
    <property type="entry name" value="AAA+_ATPase"/>
</dbReference>
<dbReference type="SUPFAM" id="SSF52540">
    <property type="entry name" value="P-loop containing nucleoside triphosphate hydrolases"/>
    <property type="match status" value="1"/>
</dbReference>
<name>A0A9D1T4R7_9FIRM</name>
<keyword evidence="4" id="KW-1278">Translocase</keyword>
<dbReference type="Gene3D" id="3.40.50.300">
    <property type="entry name" value="P-loop containing nucleotide triphosphate hydrolases"/>
    <property type="match status" value="1"/>
</dbReference>
<dbReference type="PROSITE" id="PS50893">
    <property type="entry name" value="ABC_TRANSPORTER_2"/>
    <property type="match status" value="1"/>
</dbReference>
<dbReference type="PANTHER" id="PTHR42794:SF1">
    <property type="entry name" value="HEMIN IMPORT ATP-BINDING PROTEIN HMUV"/>
    <property type="match status" value="1"/>
</dbReference>
<dbReference type="GO" id="GO:0005524">
    <property type="term" value="F:ATP binding"/>
    <property type="evidence" value="ECO:0007669"/>
    <property type="project" value="UniProtKB-KW"/>
</dbReference>
<evidence type="ECO:0000256" key="2">
    <source>
        <dbReference type="ARBA" id="ARBA00022741"/>
    </source>
</evidence>
<dbReference type="GO" id="GO:0016887">
    <property type="term" value="F:ATP hydrolysis activity"/>
    <property type="evidence" value="ECO:0007669"/>
    <property type="project" value="InterPro"/>
</dbReference>